<sequence length="22" mass="2469">MLTPLSCILNLRFSFNTQTGVL</sequence>
<organism evidence="1">
    <name type="scientific">Anguilla anguilla</name>
    <name type="common">European freshwater eel</name>
    <name type="synonym">Muraena anguilla</name>
    <dbReference type="NCBI Taxonomy" id="7936"/>
    <lineage>
        <taxon>Eukaryota</taxon>
        <taxon>Metazoa</taxon>
        <taxon>Chordata</taxon>
        <taxon>Craniata</taxon>
        <taxon>Vertebrata</taxon>
        <taxon>Euteleostomi</taxon>
        <taxon>Actinopterygii</taxon>
        <taxon>Neopterygii</taxon>
        <taxon>Teleostei</taxon>
        <taxon>Anguilliformes</taxon>
        <taxon>Anguillidae</taxon>
        <taxon>Anguilla</taxon>
    </lineage>
</organism>
<dbReference type="AlphaFoldDB" id="A0A0E9P6Y7"/>
<protein>
    <submittedName>
        <fullName evidence="1">Uncharacterized protein</fullName>
    </submittedName>
</protein>
<evidence type="ECO:0000313" key="1">
    <source>
        <dbReference type="EMBL" id="JAH00057.1"/>
    </source>
</evidence>
<proteinExistence type="predicted"/>
<reference evidence="1" key="1">
    <citation type="submission" date="2014-11" db="EMBL/GenBank/DDBJ databases">
        <authorList>
            <person name="Amaro Gonzalez C."/>
        </authorList>
    </citation>
    <scope>NUCLEOTIDE SEQUENCE</scope>
</reference>
<name>A0A0E9P6Y7_ANGAN</name>
<accession>A0A0E9P6Y7</accession>
<reference evidence="1" key="2">
    <citation type="journal article" date="2015" name="Fish Shellfish Immunol.">
        <title>Early steps in the European eel (Anguilla anguilla)-Vibrio vulnificus interaction in the gills: Role of the RtxA13 toxin.</title>
        <authorList>
            <person name="Callol A."/>
            <person name="Pajuelo D."/>
            <person name="Ebbesson L."/>
            <person name="Teles M."/>
            <person name="MacKenzie S."/>
            <person name="Amaro C."/>
        </authorList>
    </citation>
    <scope>NUCLEOTIDE SEQUENCE</scope>
</reference>
<dbReference type="EMBL" id="GBXM01108520">
    <property type="protein sequence ID" value="JAH00057.1"/>
    <property type="molecule type" value="Transcribed_RNA"/>
</dbReference>